<gene>
    <name evidence="5" type="ORF">RFI_14014</name>
</gene>
<accession>X6NCX0</accession>
<evidence type="ECO:0000313" key="6">
    <source>
        <dbReference type="Proteomes" id="UP000023152"/>
    </source>
</evidence>
<comment type="subcellular location">
    <subcellularLocation>
        <location evidence="1">Nucleus</location>
    </subcellularLocation>
</comment>
<dbReference type="Proteomes" id="UP000023152">
    <property type="component" value="Unassembled WGS sequence"/>
</dbReference>
<feature type="compositionally biased region" description="Acidic residues" evidence="3">
    <location>
        <begin position="596"/>
        <end position="605"/>
    </location>
</feature>
<proteinExistence type="predicted"/>
<sequence length="638" mass="73339">MATLLTNDDFRQLVEDKTVQIVPEKEKPRSVKSQPEISKKELEKKRAAKKAKHAEKAKQFFERLKRAQQKREEENPLSKYRDLAKEIREGKRPLEKIDVDLKELGYEYSKYLGGDEAHTHLVKGLDYALLKRVREEMALEQAQEIEQFCFVWGEKKIKSSKCIYFLFFASQLSALKESQTLDTTNEGGEKSSAMSAKNQYQKTFEYSPMEQVHFDSYLGRHVYQSCLDHFTLEQYSRNCGIDLVGDQFKEEEEEGEEEEKDKDKSSSLVDKKLLSVLCKPLHIDDSVGKCTMFLPGKMNYQFALTGIQNLSLFDQEDHKSSQNKKDVRGEASITKAIMRSGLDLVTDKDQQVYLRPYTLHICVQSLKEITILFFFFLKNMKVRNVLQKTKMPIKKKRNRKEMTLTENKDIAASIKQINDTTKNPGPIDDGINIFDDVGSDYICNPVVSKQQGDGKDYTDITGQTKRRKFTDEPSSFGKLYFQDDALSTDANNSQHLSTILHSDSIKPILKKSKLGTLKDKNDKKQLRKEMQENMNDNDTLMKQERFAGVGVVETNNDANTDKKKINSDSKEHNTPQKGDPFGLRKMSMGLSSMEMGFDDDDDDAEIIGKSSKKHGSQNKDADKQWKQIQEIWSKQPKK</sequence>
<dbReference type="Pfam" id="PF07808">
    <property type="entry name" value="RED_N"/>
    <property type="match status" value="1"/>
</dbReference>
<evidence type="ECO:0000256" key="2">
    <source>
        <dbReference type="ARBA" id="ARBA00023242"/>
    </source>
</evidence>
<feature type="region of interest" description="Disordered" evidence="3">
    <location>
        <begin position="553"/>
        <end position="638"/>
    </location>
</feature>
<dbReference type="PANTHER" id="PTHR12765">
    <property type="entry name" value="RED PROTEIN IK FACTOR CYTOKINE IK"/>
    <property type="match status" value="1"/>
</dbReference>
<name>X6NCX0_RETFI</name>
<dbReference type="InterPro" id="IPR039896">
    <property type="entry name" value="Red-like"/>
</dbReference>
<comment type="caution">
    <text evidence="5">The sequence shown here is derived from an EMBL/GenBank/DDBJ whole genome shotgun (WGS) entry which is preliminary data.</text>
</comment>
<dbReference type="GO" id="GO:0005634">
    <property type="term" value="C:nucleus"/>
    <property type="evidence" value="ECO:0007669"/>
    <property type="project" value="UniProtKB-SubCell"/>
</dbReference>
<reference evidence="5 6" key="1">
    <citation type="journal article" date="2013" name="Curr. Biol.">
        <title>The Genome of the Foraminiferan Reticulomyxa filosa.</title>
        <authorList>
            <person name="Glockner G."/>
            <person name="Hulsmann N."/>
            <person name="Schleicher M."/>
            <person name="Noegel A.A."/>
            <person name="Eichinger L."/>
            <person name="Gallinger C."/>
            <person name="Pawlowski J."/>
            <person name="Sierra R."/>
            <person name="Euteneuer U."/>
            <person name="Pillet L."/>
            <person name="Moustafa A."/>
            <person name="Platzer M."/>
            <person name="Groth M."/>
            <person name="Szafranski K."/>
            <person name="Schliwa M."/>
        </authorList>
    </citation>
    <scope>NUCLEOTIDE SEQUENCE [LARGE SCALE GENOMIC DNA]</scope>
</reference>
<dbReference type="OrthoDB" id="508543at2759"/>
<feature type="domain" description="RED-like N-terminal" evidence="4">
    <location>
        <begin position="103"/>
        <end position="224"/>
    </location>
</feature>
<keyword evidence="2" id="KW-0539">Nucleus</keyword>
<organism evidence="5 6">
    <name type="scientific">Reticulomyxa filosa</name>
    <dbReference type="NCBI Taxonomy" id="46433"/>
    <lineage>
        <taxon>Eukaryota</taxon>
        <taxon>Sar</taxon>
        <taxon>Rhizaria</taxon>
        <taxon>Retaria</taxon>
        <taxon>Foraminifera</taxon>
        <taxon>Monothalamids</taxon>
        <taxon>Reticulomyxidae</taxon>
        <taxon>Reticulomyxa</taxon>
    </lineage>
</organism>
<keyword evidence="6" id="KW-1185">Reference proteome</keyword>
<dbReference type="InterPro" id="IPR012916">
    <property type="entry name" value="RED_N"/>
</dbReference>
<feature type="region of interest" description="Disordered" evidence="3">
    <location>
        <begin position="24"/>
        <end position="59"/>
    </location>
</feature>
<evidence type="ECO:0000313" key="5">
    <source>
        <dbReference type="EMBL" id="ETO23172.1"/>
    </source>
</evidence>
<dbReference type="EMBL" id="ASPP01010142">
    <property type="protein sequence ID" value="ETO23172.1"/>
    <property type="molecule type" value="Genomic_DNA"/>
</dbReference>
<evidence type="ECO:0000256" key="3">
    <source>
        <dbReference type="SAM" id="MobiDB-lite"/>
    </source>
</evidence>
<evidence type="ECO:0000259" key="4">
    <source>
        <dbReference type="Pfam" id="PF07808"/>
    </source>
</evidence>
<feature type="compositionally biased region" description="Basic and acidic residues" evidence="3">
    <location>
        <begin position="559"/>
        <end position="574"/>
    </location>
</feature>
<dbReference type="AlphaFoldDB" id="X6NCX0"/>
<protein>
    <recommendedName>
        <fullName evidence="4">RED-like N-terminal domain-containing protein</fullName>
    </recommendedName>
</protein>
<evidence type="ECO:0000256" key="1">
    <source>
        <dbReference type="ARBA" id="ARBA00004123"/>
    </source>
</evidence>